<organism evidence="1 2">
    <name type="scientific">Urochloa decumbens</name>
    <dbReference type="NCBI Taxonomy" id="240449"/>
    <lineage>
        <taxon>Eukaryota</taxon>
        <taxon>Viridiplantae</taxon>
        <taxon>Streptophyta</taxon>
        <taxon>Embryophyta</taxon>
        <taxon>Tracheophyta</taxon>
        <taxon>Spermatophyta</taxon>
        <taxon>Magnoliopsida</taxon>
        <taxon>Liliopsida</taxon>
        <taxon>Poales</taxon>
        <taxon>Poaceae</taxon>
        <taxon>PACMAD clade</taxon>
        <taxon>Panicoideae</taxon>
        <taxon>Panicodae</taxon>
        <taxon>Paniceae</taxon>
        <taxon>Melinidinae</taxon>
        <taxon>Urochloa</taxon>
    </lineage>
</organism>
<name>A0ABC9GAW9_9POAL</name>
<sequence length="386" mass="42437">MAEPGRRRRRVAWVAPGDGADHITALPLDLRARIASSLPFRQIARLATLSRPWRHIHHHTPVVDLVLDDFLVVTEEVLDEEASAAGVLNEDALARLEVALARRGNDGSGSKVDTLSITFRAKDPRMRLHAGLTIALAGARRTCVFITGLSRSRRLNAWSVDLSPAARYLEVAAECHPVAPTVAGPGAAALQTLYLHNVVLREWPRLPSLRSLTLGAATIESPFPAGAWCPRLEDLCIFRSMTEQARVDIRLPLLKRLEMDEAYFNPDADIAVDAPELEELDVCYPAYRSFTLRAPQLRCLAWSELFAEGVSVDVGRPGSVVSGRIRLTRSPEVDECREMKDIRAQMLLLPDTRSPEGTVEDPDTSNPIPGEKLTCDLSGLISSLKA</sequence>
<evidence type="ECO:0000313" key="2">
    <source>
        <dbReference type="Proteomes" id="UP001497457"/>
    </source>
</evidence>
<dbReference type="PANTHER" id="PTHR32212:SF459">
    <property type="entry name" value="F-BOX DOMAIN-CONTAINING PROTEIN"/>
    <property type="match status" value="1"/>
</dbReference>
<dbReference type="PANTHER" id="PTHR32212">
    <property type="entry name" value="CYCLIN-LIKE F-BOX"/>
    <property type="match status" value="1"/>
</dbReference>
<gene>
    <name evidence="1" type="ORF">URODEC1_LOCUS113421</name>
</gene>
<reference evidence="1" key="1">
    <citation type="submission" date="2024-10" db="EMBL/GenBank/DDBJ databases">
        <authorList>
            <person name="Ryan C."/>
        </authorList>
    </citation>
    <scope>NUCLEOTIDE SEQUENCE [LARGE SCALE GENOMIC DNA]</scope>
</reference>
<evidence type="ECO:0008006" key="3">
    <source>
        <dbReference type="Google" id="ProtNLM"/>
    </source>
</evidence>
<dbReference type="AlphaFoldDB" id="A0ABC9GAW9"/>
<proteinExistence type="predicted"/>
<accession>A0ABC9GAW9</accession>
<dbReference type="InterPro" id="IPR036047">
    <property type="entry name" value="F-box-like_dom_sf"/>
</dbReference>
<dbReference type="SUPFAM" id="SSF81383">
    <property type="entry name" value="F-box domain"/>
    <property type="match status" value="1"/>
</dbReference>
<evidence type="ECO:0000313" key="1">
    <source>
        <dbReference type="EMBL" id="CAL5089584.1"/>
    </source>
</evidence>
<dbReference type="EMBL" id="OZ075118">
    <property type="protein sequence ID" value="CAL5089584.1"/>
    <property type="molecule type" value="Genomic_DNA"/>
</dbReference>
<protein>
    <recommendedName>
        <fullName evidence="3">F-box domain-containing protein</fullName>
    </recommendedName>
</protein>
<dbReference type="Proteomes" id="UP001497457">
    <property type="component" value="Chromosome 8b"/>
</dbReference>
<keyword evidence="2" id="KW-1185">Reference proteome</keyword>